<dbReference type="Proteomes" id="UP001218188">
    <property type="component" value="Unassembled WGS sequence"/>
</dbReference>
<dbReference type="PANTHER" id="PTHR10039">
    <property type="entry name" value="AMELOGENIN"/>
    <property type="match status" value="1"/>
</dbReference>
<sequence>MFSGTGLQVHGGTFYNVGGDINLQTHHHQHLEIQSLPVRTRLPLEDGGTGGSHGRLGIEEYNGGMMAHPDFDGRAGGTEPTFAGVTRNPRRYRTNARQAPHDAAARPDHPINSTNDEAVPESSSSTLRQIGDPYTEPRIHNDPSYIPHSLDQHSIYPPFPYLNNPPPSSRGVYIAAQNVHNRRGESGMNILHRSVALEALYDSADSFPQPKCHPETRTEMLDTLYNWLTGDGTTQPICWLHGPAGAGKSAIMQTLSRRLQDPRRLGGAFFLKRHHPTRGNAKALFATRAPTVSVFFPLFATLAYQLALNNQDLRALISERVERDPSIVGREMQVQFHQLLVEPCLSFDCTPRILLIDGLDECEDEMIQQQILWLIGSATRQFPRKFRFLIASRPEAHICDIVDDPSFDGLINSTNIEQSFADVRTYLEGEFARIHREHWHTMKQVPTPWPSPRSLQDLVEKSSGYFVYASTVIKFIDDKRPDQLYHQILSGVPVRFRSQLSDILQCIIYSFDLAPFQIDLLLGLQPGDTRLILRGLHSVLSVSDFEFGTISFYHASFLDFLQVPERSLGFHVGLGNRMNVTRAVLVGVSKSDNPIVSYVPC</sequence>
<dbReference type="InterPro" id="IPR056884">
    <property type="entry name" value="NPHP3-like_N"/>
</dbReference>
<dbReference type="EMBL" id="JARJCM010000068">
    <property type="protein sequence ID" value="KAJ7033035.1"/>
    <property type="molecule type" value="Genomic_DNA"/>
</dbReference>
<name>A0AAD6X296_9AGAR</name>
<evidence type="ECO:0000313" key="4">
    <source>
        <dbReference type="EMBL" id="KAJ7033035.1"/>
    </source>
</evidence>
<feature type="non-terminal residue" evidence="4">
    <location>
        <position position="601"/>
    </location>
</feature>
<keyword evidence="1" id="KW-0677">Repeat</keyword>
<reference evidence="4" key="1">
    <citation type="submission" date="2023-03" db="EMBL/GenBank/DDBJ databases">
        <title>Massive genome expansion in bonnet fungi (Mycena s.s.) driven by repeated elements and novel gene families across ecological guilds.</title>
        <authorList>
            <consortium name="Lawrence Berkeley National Laboratory"/>
            <person name="Harder C.B."/>
            <person name="Miyauchi S."/>
            <person name="Viragh M."/>
            <person name="Kuo A."/>
            <person name="Thoen E."/>
            <person name="Andreopoulos B."/>
            <person name="Lu D."/>
            <person name="Skrede I."/>
            <person name="Drula E."/>
            <person name="Henrissat B."/>
            <person name="Morin E."/>
            <person name="Kohler A."/>
            <person name="Barry K."/>
            <person name="LaButti K."/>
            <person name="Morin E."/>
            <person name="Salamov A."/>
            <person name="Lipzen A."/>
            <person name="Mereny Z."/>
            <person name="Hegedus B."/>
            <person name="Baldrian P."/>
            <person name="Stursova M."/>
            <person name="Weitz H."/>
            <person name="Taylor A."/>
            <person name="Grigoriev I.V."/>
            <person name="Nagy L.G."/>
            <person name="Martin F."/>
            <person name="Kauserud H."/>
        </authorList>
    </citation>
    <scope>NUCLEOTIDE SEQUENCE</scope>
    <source>
        <strain evidence="4">CBHHK200</strain>
    </source>
</reference>
<organism evidence="4 5">
    <name type="scientific">Mycena alexandri</name>
    <dbReference type="NCBI Taxonomy" id="1745969"/>
    <lineage>
        <taxon>Eukaryota</taxon>
        <taxon>Fungi</taxon>
        <taxon>Dikarya</taxon>
        <taxon>Basidiomycota</taxon>
        <taxon>Agaricomycotina</taxon>
        <taxon>Agaricomycetes</taxon>
        <taxon>Agaricomycetidae</taxon>
        <taxon>Agaricales</taxon>
        <taxon>Marasmiineae</taxon>
        <taxon>Mycenaceae</taxon>
        <taxon>Mycena</taxon>
    </lineage>
</organism>
<keyword evidence="5" id="KW-1185">Reference proteome</keyword>
<protein>
    <recommendedName>
        <fullName evidence="3">Nephrocystin 3-like N-terminal domain-containing protein</fullName>
    </recommendedName>
</protein>
<evidence type="ECO:0000256" key="2">
    <source>
        <dbReference type="SAM" id="MobiDB-lite"/>
    </source>
</evidence>
<proteinExistence type="predicted"/>
<feature type="compositionally biased region" description="Polar residues" evidence="2">
    <location>
        <begin position="111"/>
        <end position="127"/>
    </location>
</feature>
<dbReference type="Gene3D" id="3.40.50.300">
    <property type="entry name" value="P-loop containing nucleotide triphosphate hydrolases"/>
    <property type="match status" value="1"/>
</dbReference>
<feature type="domain" description="Nephrocystin 3-like N-terminal" evidence="3">
    <location>
        <begin position="224"/>
        <end position="393"/>
    </location>
</feature>
<dbReference type="SUPFAM" id="SSF52540">
    <property type="entry name" value="P-loop containing nucleoside triphosphate hydrolases"/>
    <property type="match status" value="1"/>
</dbReference>
<dbReference type="AlphaFoldDB" id="A0AAD6X296"/>
<feature type="region of interest" description="Disordered" evidence="2">
    <location>
        <begin position="95"/>
        <end position="127"/>
    </location>
</feature>
<dbReference type="Pfam" id="PF24883">
    <property type="entry name" value="NPHP3_N"/>
    <property type="match status" value="1"/>
</dbReference>
<accession>A0AAD6X296</accession>
<evidence type="ECO:0000259" key="3">
    <source>
        <dbReference type="Pfam" id="PF24883"/>
    </source>
</evidence>
<evidence type="ECO:0000256" key="1">
    <source>
        <dbReference type="ARBA" id="ARBA00022737"/>
    </source>
</evidence>
<feature type="compositionally biased region" description="Basic and acidic residues" evidence="2">
    <location>
        <begin position="99"/>
        <end position="109"/>
    </location>
</feature>
<gene>
    <name evidence="4" type="ORF">C8F04DRAFT_1105852</name>
</gene>
<comment type="caution">
    <text evidence="4">The sequence shown here is derived from an EMBL/GenBank/DDBJ whole genome shotgun (WGS) entry which is preliminary data.</text>
</comment>
<dbReference type="PANTHER" id="PTHR10039:SF17">
    <property type="entry name" value="FUNGAL STAND N-TERMINAL GOODBYE DOMAIN-CONTAINING PROTEIN-RELATED"/>
    <property type="match status" value="1"/>
</dbReference>
<evidence type="ECO:0000313" key="5">
    <source>
        <dbReference type="Proteomes" id="UP001218188"/>
    </source>
</evidence>
<dbReference type="InterPro" id="IPR027417">
    <property type="entry name" value="P-loop_NTPase"/>
</dbReference>